<dbReference type="RefSeq" id="WP_173270979.1">
    <property type="nucleotide sequence ID" value="NZ_JABMKV010000002.1"/>
</dbReference>
<proteinExistence type="predicted"/>
<organism evidence="2 3">
    <name type="scientific">Pedobacter boryungensis</name>
    <dbReference type="NCBI Taxonomy" id="869962"/>
    <lineage>
        <taxon>Bacteria</taxon>
        <taxon>Pseudomonadati</taxon>
        <taxon>Bacteroidota</taxon>
        <taxon>Sphingobacteriia</taxon>
        <taxon>Sphingobacteriales</taxon>
        <taxon>Sphingobacteriaceae</taxon>
        <taxon>Pedobacter</taxon>
    </lineage>
</organism>
<protein>
    <submittedName>
        <fullName evidence="2">Multiubiquitin domain-containing protein</fullName>
    </submittedName>
</protein>
<evidence type="ECO:0000313" key="2">
    <source>
        <dbReference type="EMBL" id="NQX31644.1"/>
    </source>
</evidence>
<evidence type="ECO:0000259" key="1">
    <source>
        <dbReference type="Pfam" id="PF14452"/>
    </source>
</evidence>
<dbReference type="Pfam" id="PF14452">
    <property type="entry name" value="Multi_ubiq"/>
    <property type="match status" value="1"/>
</dbReference>
<evidence type="ECO:0000313" key="3">
    <source>
        <dbReference type="Proteomes" id="UP000762110"/>
    </source>
</evidence>
<dbReference type="Proteomes" id="UP000762110">
    <property type="component" value="Unassembled WGS sequence"/>
</dbReference>
<sequence length="235" mass="26932">MQKKNNNQEKGADKNEMLPFIVDGVKYYSSEQYITNAQIRKIAGAPEDSLESKLFLAVQRPWEDELIENEPVNLARPEIEHFYIKNILQLVINGKHFVWDKQYITGKEIKELGGISLEDELYLSIRKPWEDELVENHEEINLARPGIEHFVSKSKKHVKLIIQTPKGKWENSFLLTITVQELIQQTTAHFAFATDGNYELKIKGTTETLEKARIIGSYGFPDGQVLVFTDLGKGA</sequence>
<accession>A0ABX2DDM2</accession>
<comment type="caution">
    <text evidence="2">The sequence shown here is derived from an EMBL/GenBank/DDBJ whole genome shotgun (WGS) entry which is preliminary data.</text>
</comment>
<reference evidence="2 3" key="1">
    <citation type="submission" date="2020-05" db="EMBL/GenBank/DDBJ databases">
        <title>Description of Pedobacter foliorum sp. nov.</title>
        <authorList>
            <person name="Qi S."/>
            <person name="Carlier A."/>
            <person name="Cnockaert M."/>
            <person name="Vandamme P."/>
        </authorList>
    </citation>
    <scope>NUCLEOTIDE SEQUENCE [LARGE SCALE GENOMIC DNA]</scope>
    <source>
        <strain evidence="2 3">LMG 31300</strain>
    </source>
</reference>
<keyword evidence="3" id="KW-1185">Reference proteome</keyword>
<dbReference type="EMBL" id="JABMKV010000002">
    <property type="protein sequence ID" value="NQX31644.1"/>
    <property type="molecule type" value="Genomic_DNA"/>
</dbReference>
<gene>
    <name evidence="2" type="ORF">HQN85_07905</name>
</gene>
<feature type="domain" description="Multi-ubiquitin" evidence="1">
    <location>
        <begin position="89"/>
        <end position="153"/>
    </location>
</feature>
<dbReference type="InterPro" id="IPR027802">
    <property type="entry name" value="Multi-ubiquitin_dom"/>
</dbReference>
<name>A0ABX2DDM2_9SPHI</name>